<keyword evidence="1" id="KW-0472">Membrane</keyword>
<reference evidence="2" key="1">
    <citation type="submission" date="2019-06" db="EMBL/GenBank/DDBJ databases">
        <authorList>
            <person name="Zheng W."/>
        </authorList>
    </citation>
    <scope>NUCLEOTIDE SEQUENCE</scope>
    <source>
        <strain evidence="2">QDHG01</strain>
    </source>
</reference>
<evidence type="ECO:0008006" key="4">
    <source>
        <dbReference type="Google" id="ProtNLM"/>
    </source>
</evidence>
<keyword evidence="1" id="KW-0812">Transmembrane</keyword>
<keyword evidence="1" id="KW-1133">Transmembrane helix</keyword>
<feature type="transmembrane region" description="Helical" evidence="1">
    <location>
        <begin position="56"/>
        <end position="73"/>
    </location>
</feature>
<evidence type="ECO:0000313" key="3">
    <source>
        <dbReference type="Proteomes" id="UP000785679"/>
    </source>
</evidence>
<organism evidence="2 3">
    <name type="scientific">Halteria grandinella</name>
    <dbReference type="NCBI Taxonomy" id="5974"/>
    <lineage>
        <taxon>Eukaryota</taxon>
        <taxon>Sar</taxon>
        <taxon>Alveolata</taxon>
        <taxon>Ciliophora</taxon>
        <taxon>Intramacronucleata</taxon>
        <taxon>Spirotrichea</taxon>
        <taxon>Stichotrichia</taxon>
        <taxon>Sporadotrichida</taxon>
        <taxon>Halteriidae</taxon>
        <taxon>Halteria</taxon>
    </lineage>
</organism>
<keyword evidence="3" id="KW-1185">Reference proteome</keyword>
<sequence length="255" mass="30385">MPLKTSLHTLSLIFNNIQLSYRNQTLRNCSSFNSQLRPKLLHCDHSNIKYYYLLDYKILSIILLYSLLILRIFHSNNSNYQQIFYSNQITILSLNFLGLQLQQKWLIDYQQYFYRPHSIKLNRSINKCLLSLQSLIQENPSSFNPTYSKILFSPIYQPYIYKIHSKQTVLGNGYLLLHKSIQFSWLRREQKIMSHPKTTRFFFNQILLKPIKFLISFGSFPNKQDFQLTTYLSLLNYGVQNNNHQCRVILSGIQY</sequence>
<dbReference type="EMBL" id="RRYP01016539">
    <property type="protein sequence ID" value="TNV74960.1"/>
    <property type="molecule type" value="Genomic_DNA"/>
</dbReference>
<proteinExistence type="predicted"/>
<accession>A0A8J8SY59</accession>
<dbReference type="Proteomes" id="UP000785679">
    <property type="component" value="Unassembled WGS sequence"/>
</dbReference>
<evidence type="ECO:0000256" key="1">
    <source>
        <dbReference type="SAM" id="Phobius"/>
    </source>
</evidence>
<evidence type="ECO:0000313" key="2">
    <source>
        <dbReference type="EMBL" id="TNV74960.1"/>
    </source>
</evidence>
<protein>
    <recommendedName>
        <fullName evidence="4">Transmembrane protein</fullName>
    </recommendedName>
</protein>
<dbReference type="AlphaFoldDB" id="A0A8J8SY59"/>
<name>A0A8J8SY59_HALGN</name>
<gene>
    <name evidence="2" type="ORF">FGO68_gene15007</name>
</gene>
<comment type="caution">
    <text evidence="2">The sequence shown here is derived from an EMBL/GenBank/DDBJ whole genome shotgun (WGS) entry which is preliminary data.</text>
</comment>